<organism evidence="1 2">
    <name type="scientific">Brassica cretica</name>
    <name type="common">Mustard</name>
    <dbReference type="NCBI Taxonomy" id="69181"/>
    <lineage>
        <taxon>Eukaryota</taxon>
        <taxon>Viridiplantae</taxon>
        <taxon>Streptophyta</taxon>
        <taxon>Embryophyta</taxon>
        <taxon>Tracheophyta</taxon>
        <taxon>Spermatophyta</taxon>
        <taxon>Magnoliopsida</taxon>
        <taxon>eudicotyledons</taxon>
        <taxon>Gunneridae</taxon>
        <taxon>Pentapetalae</taxon>
        <taxon>rosids</taxon>
        <taxon>malvids</taxon>
        <taxon>Brassicales</taxon>
        <taxon>Brassicaceae</taxon>
        <taxon>Brassiceae</taxon>
        <taxon>Brassica</taxon>
    </lineage>
</organism>
<evidence type="ECO:0000313" key="2">
    <source>
        <dbReference type="Proteomes" id="UP000712600"/>
    </source>
</evidence>
<evidence type="ECO:0000313" key="1">
    <source>
        <dbReference type="EMBL" id="KAF3602305.1"/>
    </source>
</evidence>
<proteinExistence type="predicted"/>
<dbReference type="AlphaFoldDB" id="A0A8S9SQL4"/>
<accession>A0A8S9SQL4</accession>
<dbReference type="EMBL" id="QGKX02000004">
    <property type="protein sequence ID" value="KAF3602305.1"/>
    <property type="molecule type" value="Genomic_DNA"/>
</dbReference>
<dbReference type="Proteomes" id="UP000712600">
    <property type="component" value="Unassembled WGS sequence"/>
</dbReference>
<gene>
    <name evidence="1" type="ORF">F2Q69_00037671</name>
</gene>
<protein>
    <submittedName>
        <fullName evidence="1">Uncharacterized protein</fullName>
    </submittedName>
</protein>
<sequence>MKAIEQHKRLFFTWCSLIYSPGKESESLNCFTIRFERVYKFKNNGDCELQQRNTQEISELIVSSMKPEDHCRNGSI</sequence>
<name>A0A8S9SQL4_BRACR</name>
<reference evidence="1" key="1">
    <citation type="submission" date="2019-12" db="EMBL/GenBank/DDBJ databases">
        <title>Genome sequencing and annotation of Brassica cretica.</title>
        <authorList>
            <person name="Studholme D.J."/>
            <person name="Sarris P."/>
        </authorList>
    </citation>
    <scope>NUCLEOTIDE SEQUENCE</scope>
    <source>
        <strain evidence="1">PFS-109/04</strain>
        <tissue evidence="1">Leaf</tissue>
    </source>
</reference>
<comment type="caution">
    <text evidence="1">The sequence shown here is derived from an EMBL/GenBank/DDBJ whole genome shotgun (WGS) entry which is preliminary data.</text>
</comment>